<keyword evidence="7" id="KW-0479">Metal-binding</keyword>
<evidence type="ECO:0000256" key="4">
    <source>
        <dbReference type="ARBA" id="ARBA00022475"/>
    </source>
</evidence>
<sequence length="222" mass="25405">MRGPICQYKRYIWQLPVRITHWVNVVAIVVLAVTGLYIGSPKTLALDPSGYVMGWVRFVHFSTGYAFAVSVASRIYWSFVGNKYASWKAYFPAFTAEGRRHMKEMFRYYFFLTREVPETEGHNPLAATAYAGIHLLYLVMIGTGFAIYSEFAPNSIMHKALGWMFAIASSQQIRLIHHGVMWLILAFVCNHVYSAWLMDAKEHGGEVSSIFSGYKFMLDKEK</sequence>
<dbReference type="PANTHER" id="PTHR30485">
    <property type="entry name" value="NI/FE-HYDROGENASE 1 B-TYPE CYTOCHROME SUBUNIT"/>
    <property type="match status" value="1"/>
</dbReference>
<keyword evidence="3" id="KW-0813">Transport</keyword>
<keyword evidence="9 12" id="KW-1133">Transmembrane helix</keyword>
<dbReference type="PANTHER" id="PTHR30485:SF0">
    <property type="entry name" value="NI_FE-HYDROGENASE 1 B-TYPE CYTOCHROME SUBUNIT-RELATED"/>
    <property type="match status" value="1"/>
</dbReference>
<proteinExistence type="inferred from homology"/>
<name>A5GBG2_GEOUR</name>
<keyword evidence="15" id="KW-1185">Reference proteome</keyword>
<evidence type="ECO:0000256" key="2">
    <source>
        <dbReference type="ARBA" id="ARBA00008622"/>
    </source>
</evidence>
<dbReference type="AlphaFoldDB" id="A5GBG2"/>
<dbReference type="RefSeq" id="WP_011937804.1">
    <property type="nucleotide sequence ID" value="NC_009483.1"/>
</dbReference>
<evidence type="ECO:0000313" key="15">
    <source>
        <dbReference type="Proteomes" id="UP000006695"/>
    </source>
</evidence>
<keyword evidence="4" id="KW-1003">Cell membrane</keyword>
<evidence type="ECO:0000256" key="1">
    <source>
        <dbReference type="ARBA" id="ARBA00004651"/>
    </source>
</evidence>
<evidence type="ECO:0000259" key="13">
    <source>
        <dbReference type="Pfam" id="PF01292"/>
    </source>
</evidence>
<keyword evidence="6 12" id="KW-0812">Transmembrane</keyword>
<organism evidence="14 15">
    <name type="scientific">Geotalea uraniireducens (strain Rf4)</name>
    <name type="common">Geobacter uraniireducens</name>
    <dbReference type="NCBI Taxonomy" id="351605"/>
    <lineage>
        <taxon>Bacteria</taxon>
        <taxon>Pseudomonadati</taxon>
        <taxon>Thermodesulfobacteriota</taxon>
        <taxon>Desulfuromonadia</taxon>
        <taxon>Geobacterales</taxon>
        <taxon>Geobacteraceae</taxon>
        <taxon>Geotalea</taxon>
    </lineage>
</organism>
<comment type="similarity">
    <text evidence="2">Belongs to the HupC/HyaC/HydC family.</text>
</comment>
<evidence type="ECO:0000313" key="14">
    <source>
        <dbReference type="EMBL" id="ABQ25080.1"/>
    </source>
</evidence>
<dbReference type="GO" id="GO:0009055">
    <property type="term" value="F:electron transfer activity"/>
    <property type="evidence" value="ECO:0007669"/>
    <property type="project" value="InterPro"/>
</dbReference>
<dbReference type="OrthoDB" id="197262at2"/>
<keyword evidence="8" id="KW-0249">Electron transport</keyword>
<protein>
    <submittedName>
        <fullName evidence="14">Ni/Fe-hydrogenase, b-type cytochrome subunit</fullName>
    </submittedName>
</protein>
<evidence type="ECO:0000256" key="12">
    <source>
        <dbReference type="SAM" id="Phobius"/>
    </source>
</evidence>
<reference evidence="14 15" key="1">
    <citation type="submission" date="2007-05" db="EMBL/GenBank/DDBJ databases">
        <title>Complete sequence of Geobacter uraniireducens Rf4.</title>
        <authorList>
            <consortium name="US DOE Joint Genome Institute"/>
            <person name="Copeland A."/>
            <person name="Lucas S."/>
            <person name="Lapidus A."/>
            <person name="Barry K."/>
            <person name="Detter J.C."/>
            <person name="Glavina del Rio T."/>
            <person name="Hammon N."/>
            <person name="Israni S."/>
            <person name="Dalin E."/>
            <person name="Tice H."/>
            <person name="Pitluck S."/>
            <person name="Chertkov O."/>
            <person name="Brettin T."/>
            <person name="Bruce D."/>
            <person name="Han C."/>
            <person name="Schmutz J."/>
            <person name="Larimer F."/>
            <person name="Land M."/>
            <person name="Hauser L."/>
            <person name="Kyrpides N."/>
            <person name="Mikhailova N."/>
            <person name="Shelobolina E."/>
            <person name="Aklujkar M."/>
            <person name="Lovley D."/>
            <person name="Richardson P."/>
        </authorList>
    </citation>
    <scope>NUCLEOTIDE SEQUENCE [LARGE SCALE GENOMIC DNA]</scope>
    <source>
        <strain evidence="14 15">Rf4</strain>
    </source>
</reference>
<keyword evidence="11 12" id="KW-0472">Membrane</keyword>
<dbReference type="Proteomes" id="UP000006695">
    <property type="component" value="Chromosome"/>
</dbReference>
<evidence type="ECO:0000256" key="7">
    <source>
        <dbReference type="ARBA" id="ARBA00022723"/>
    </source>
</evidence>
<feature type="transmembrane region" description="Helical" evidence="12">
    <location>
        <begin position="21"/>
        <end position="38"/>
    </location>
</feature>
<evidence type="ECO:0000256" key="3">
    <source>
        <dbReference type="ARBA" id="ARBA00022448"/>
    </source>
</evidence>
<dbReference type="KEGG" id="gur:Gura_0874"/>
<feature type="domain" description="Cytochrome b561 bacterial/Ni-hydrogenase" evidence="13">
    <location>
        <begin position="13"/>
        <end position="213"/>
    </location>
</feature>
<dbReference type="PRINTS" id="PR00161">
    <property type="entry name" value="NIHGNASECYTB"/>
</dbReference>
<dbReference type="EMBL" id="CP000698">
    <property type="protein sequence ID" value="ABQ25080.1"/>
    <property type="molecule type" value="Genomic_DNA"/>
</dbReference>
<dbReference type="GO" id="GO:0022904">
    <property type="term" value="P:respiratory electron transport chain"/>
    <property type="evidence" value="ECO:0007669"/>
    <property type="project" value="InterPro"/>
</dbReference>
<dbReference type="InterPro" id="IPR051542">
    <property type="entry name" value="Hydrogenase_cytochrome"/>
</dbReference>
<dbReference type="GO" id="GO:0005506">
    <property type="term" value="F:iron ion binding"/>
    <property type="evidence" value="ECO:0007669"/>
    <property type="project" value="InterPro"/>
</dbReference>
<dbReference type="Pfam" id="PF01292">
    <property type="entry name" value="Ni_hydr_CYTB"/>
    <property type="match status" value="1"/>
</dbReference>
<dbReference type="InterPro" id="IPR011577">
    <property type="entry name" value="Cyt_b561_bac/Ni-Hgenase"/>
</dbReference>
<feature type="transmembrane region" description="Helical" evidence="12">
    <location>
        <begin position="175"/>
        <end position="193"/>
    </location>
</feature>
<gene>
    <name evidence="14" type="ordered locus">Gura_0874</name>
</gene>
<dbReference type="GO" id="GO:0005886">
    <property type="term" value="C:plasma membrane"/>
    <property type="evidence" value="ECO:0007669"/>
    <property type="project" value="UniProtKB-SubCell"/>
</dbReference>
<evidence type="ECO:0000256" key="8">
    <source>
        <dbReference type="ARBA" id="ARBA00022982"/>
    </source>
</evidence>
<dbReference type="GO" id="GO:0020037">
    <property type="term" value="F:heme binding"/>
    <property type="evidence" value="ECO:0007669"/>
    <property type="project" value="TreeGrafter"/>
</dbReference>
<keyword evidence="5" id="KW-0349">Heme</keyword>
<keyword evidence="10" id="KW-0408">Iron</keyword>
<evidence type="ECO:0000256" key="10">
    <source>
        <dbReference type="ARBA" id="ARBA00023004"/>
    </source>
</evidence>
<comment type="subcellular location">
    <subcellularLocation>
        <location evidence="1">Cell membrane</location>
        <topology evidence="1">Multi-pass membrane protein</topology>
    </subcellularLocation>
</comment>
<dbReference type="InterPro" id="IPR000516">
    <property type="entry name" value="Ni-dep_Hydgase_cyt-B"/>
</dbReference>
<evidence type="ECO:0000256" key="6">
    <source>
        <dbReference type="ARBA" id="ARBA00022692"/>
    </source>
</evidence>
<dbReference type="HOGENOM" id="CLU_075520_0_1_7"/>
<dbReference type="InterPro" id="IPR016174">
    <property type="entry name" value="Di-haem_cyt_TM"/>
</dbReference>
<evidence type="ECO:0000256" key="5">
    <source>
        <dbReference type="ARBA" id="ARBA00022617"/>
    </source>
</evidence>
<evidence type="ECO:0000256" key="9">
    <source>
        <dbReference type="ARBA" id="ARBA00022989"/>
    </source>
</evidence>
<dbReference type="Gene3D" id="1.20.950.20">
    <property type="entry name" value="Transmembrane di-heme cytochromes, Chain C"/>
    <property type="match status" value="1"/>
</dbReference>
<accession>A5GBG2</accession>
<dbReference type="SUPFAM" id="SSF81342">
    <property type="entry name" value="Transmembrane di-heme cytochromes"/>
    <property type="match status" value="1"/>
</dbReference>
<feature type="transmembrane region" description="Helical" evidence="12">
    <location>
        <begin position="127"/>
        <end position="148"/>
    </location>
</feature>
<feature type="transmembrane region" description="Helical" evidence="12">
    <location>
        <begin position="58"/>
        <end position="77"/>
    </location>
</feature>
<dbReference type="PROSITE" id="PS00882">
    <property type="entry name" value="NI_HGENASE_CYTB_1"/>
    <property type="match status" value="1"/>
</dbReference>
<evidence type="ECO:0000256" key="11">
    <source>
        <dbReference type="ARBA" id="ARBA00023136"/>
    </source>
</evidence>
<dbReference type="NCBIfam" id="TIGR02125">
    <property type="entry name" value="CytB-hydogenase"/>
    <property type="match status" value="1"/>
</dbReference>
<dbReference type="STRING" id="351605.Gura_0874"/>